<organism evidence="1 2">
    <name type="scientific">Clostridium scindens (strain JCM 10418 / VPI 12708)</name>
    <dbReference type="NCBI Taxonomy" id="29347"/>
    <lineage>
        <taxon>Bacteria</taxon>
        <taxon>Bacillati</taxon>
        <taxon>Bacillota</taxon>
        <taxon>Clostridia</taxon>
        <taxon>Lachnospirales</taxon>
        <taxon>Lachnospiraceae</taxon>
    </lineage>
</organism>
<protein>
    <submittedName>
        <fullName evidence="1">Uncharacterized protein</fullName>
    </submittedName>
</protein>
<dbReference type="EMBL" id="VUMB01000037">
    <property type="protein sequence ID" value="MSS41482.1"/>
    <property type="molecule type" value="Genomic_DNA"/>
</dbReference>
<dbReference type="Proteomes" id="UP000462363">
    <property type="component" value="Unassembled WGS sequence"/>
</dbReference>
<sequence length="87" mass="9694">MRVIVRSKDANFRMPVPIGLASVVVKLIPKAVFDKMGEDVPKPYDSLVSKDIICMIFEECMDVLKENKGLEIIHVEAVDGTFVSITL</sequence>
<reference evidence="1 2" key="1">
    <citation type="submission" date="2019-08" db="EMBL/GenBank/DDBJ databases">
        <title>In-depth cultivation of the pig gut microbiome towards novel bacterial diversity and tailored functional studies.</title>
        <authorList>
            <person name="Wylensek D."/>
            <person name="Hitch T.C.A."/>
            <person name="Clavel T."/>
        </authorList>
    </citation>
    <scope>NUCLEOTIDE SEQUENCE [LARGE SCALE GENOMIC DNA]</scope>
    <source>
        <strain evidence="1 2">BL-389-WT-3D</strain>
    </source>
</reference>
<dbReference type="AlphaFoldDB" id="A0A844F4Z3"/>
<dbReference type="RefSeq" id="WP_004605310.1">
    <property type="nucleotide sequence ID" value="NZ_AP024846.1"/>
</dbReference>
<comment type="caution">
    <text evidence="1">The sequence shown here is derived from an EMBL/GenBank/DDBJ whole genome shotgun (WGS) entry which is preliminary data.</text>
</comment>
<accession>A0A844F4Z3</accession>
<evidence type="ECO:0000313" key="2">
    <source>
        <dbReference type="Proteomes" id="UP000462363"/>
    </source>
</evidence>
<dbReference type="GeneID" id="62696333"/>
<evidence type="ECO:0000313" key="1">
    <source>
        <dbReference type="EMBL" id="MSS41482.1"/>
    </source>
</evidence>
<proteinExistence type="predicted"/>
<gene>
    <name evidence="1" type="ORF">FYJ37_14330</name>
</gene>
<name>A0A844F4Z3_CLOSV</name>